<dbReference type="Pfam" id="PF02037">
    <property type="entry name" value="SAP"/>
    <property type="match status" value="1"/>
</dbReference>
<dbReference type="PROSITE" id="PS50800">
    <property type="entry name" value="SAP"/>
    <property type="match status" value="1"/>
</dbReference>
<evidence type="ECO:0000259" key="7">
    <source>
        <dbReference type="PROSITE" id="PS50800"/>
    </source>
</evidence>
<feature type="domain" description="RRM" evidence="6">
    <location>
        <begin position="148"/>
        <end position="229"/>
    </location>
</feature>
<feature type="compositionally biased region" description="Basic and acidic residues" evidence="5">
    <location>
        <begin position="111"/>
        <end position="143"/>
    </location>
</feature>
<keyword evidence="9" id="KW-1185">Reference proteome</keyword>
<feature type="compositionally biased region" description="Basic and acidic residues" evidence="5">
    <location>
        <begin position="296"/>
        <end position="310"/>
    </location>
</feature>
<accession>A0AAV5U0N1</accession>
<dbReference type="PROSITE" id="PS50102">
    <property type="entry name" value="RRM"/>
    <property type="match status" value="1"/>
</dbReference>
<dbReference type="Gene3D" id="3.30.70.330">
    <property type="match status" value="1"/>
</dbReference>
<feature type="domain" description="SAP" evidence="7">
    <location>
        <begin position="10"/>
        <end position="44"/>
    </location>
</feature>
<organism evidence="8 9">
    <name type="scientific">Pristionchus entomophagus</name>
    <dbReference type="NCBI Taxonomy" id="358040"/>
    <lineage>
        <taxon>Eukaryota</taxon>
        <taxon>Metazoa</taxon>
        <taxon>Ecdysozoa</taxon>
        <taxon>Nematoda</taxon>
        <taxon>Chromadorea</taxon>
        <taxon>Rhabditida</taxon>
        <taxon>Rhabditina</taxon>
        <taxon>Diplogasteromorpha</taxon>
        <taxon>Diplogasteroidea</taxon>
        <taxon>Neodiplogasteridae</taxon>
        <taxon>Pristionchus</taxon>
    </lineage>
</organism>
<keyword evidence="2 4" id="KW-0694">RNA-binding</keyword>
<dbReference type="Proteomes" id="UP001432027">
    <property type="component" value="Unassembled WGS sequence"/>
</dbReference>
<feature type="compositionally biased region" description="Basic and acidic residues" evidence="5">
    <location>
        <begin position="416"/>
        <end position="446"/>
    </location>
</feature>
<dbReference type="InterPro" id="IPR012677">
    <property type="entry name" value="Nucleotide-bd_a/b_plait_sf"/>
</dbReference>
<dbReference type="GO" id="GO:0005634">
    <property type="term" value="C:nucleus"/>
    <property type="evidence" value="ECO:0007669"/>
    <property type="project" value="UniProtKB-SubCell"/>
</dbReference>
<evidence type="ECO:0000256" key="4">
    <source>
        <dbReference type="PROSITE-ProRule" id="PRU00176"/>
    </source>
</evidence>
<dbReference type="SMART" id="SM00513">
    <property type="entry name" value="SAP"/>
    <property type="match status" value="1"/>
</dbReference>
<dbReference type="InterPro" id="IPR036361">
    <property type="entry name" value="SAP_dom_sf"/>
</dbReference>
<reference evidence="8" key="1">
    <citation type="submission" date="2023-10" db="EMBL/GenBank/DDBJ databases">
        <title>Genome assembly of Pristionchus species.</title>
        <authorList>
            <person name="Yoshida K."/>
            <person name="Sommer R.J."/>
        </authorList>
    </citation>
    <scope>NUCLEOTIDE SEQUENCE</scope>
    <source>
        <strain evidence="8">RS0144</strain>
    </source>
</reference>
<dbReference type="SUPFAM" id="SSF54928">
    <property type="entry name" value="RNA-binding domain, RBD"/>
    <property type="match status" value="1"/>
</dbReference>
<protein>
    <recommendedName>
        <fullName evidence="10">RNA binding protein</fullName>
    </recommendedName>
</protein>
<dbReference type="GO" id="GO:0006357">
    <property type="term" value="P:regulation of transcription by RNA polymerase II"/>
    <property type="evidence" value="ECO:0007669"/>
    <property type="project" value="TreeGrafter"/>
</dbReference>
<dbReference type="Gene3D" id="1.10.720.30">
    <property type="entry name" value="SAP domain"/>
    <property type="match status" value="1"/>
</dbReference>
<feature type="compositionally biased region" description="Basic and acidic residues" evidence="5">
    <location>
        <begin position="340"/>
        <end position="408"/>
    </location>
</feature>
<comment type="subcellular location">
    <subcellularLocation>
        <location evidence="1">Nucleus</location>
    </subcellularLocation>
</comment>
<evidence type="ECO:0000259" key="6">
    <source>
        <dbReference type="PROSITE" id="PS50102"/>
    </source>
</evidence>
<evidence type="ECO:0000256" key="5">
    <source>
        <dbReference type="SAM" id="MobiDB-lite"/>
    </source>
</evidence>
<dbReference type="AlphaFoldDB" id="A0AAV5U0N1"/>
<dbReference type="SMART" id="SM00360">
    <property type="entry name" value="RRM"/>
    <property type="match status" value="1"/>
</dbReference>
<sequence>QMTEPIGRLLSDFKVAELKVELEKRGLPTQGIKVGLVERMSKWMIEKGLNPSTYLFEGTDSTPSPCSPSKASSSHTVVATPEAALSSTLTSTEGEKQQEEEIPSKMTSGDGKNEEEKKEGEKGEEEKKDDAKDKDVTDAAKEKEMATRSVWLKNLKSGTKALEIKAMCMPIGHVIRAKMFTVKGKDSSCGLGGLGYVTFSSVEEADLAVLRLDKTSLKGVSVDVNKASPHNLPFLKTKKKDIPSVSIPITPITTSNGTNIGEKKEETKKEEMKKDEQKEKEWSGKKEHPSPIAVIVKEEWKRSPDEEMKRPSIPPRFPGRNAVRTPVSSSHVARNSNDSIPKESRGSDKKEDKEKEELARQLVEKEKEHKKREDELLLEKHKERVRYEREKLEKEKLRLQLDKMKAELAKGGGGSRGEKKEERSGRDERDKEKEKEKNREKERERE</sequence>
<evidence type="ECO:0000256" key="2">
    <source>
        <dbReference type="ARBA" id="ARBA00022884"/>
    </source>
</evidence>
<dbReference type="PANTHER" id="PTHR15683">
    <property type="entry name" value="SCAFFOLD ATTACHMENT FACTOR B-RELATED"/>
    <property type="match status" value="1"/>
</dbReference>
<feature type="compositionally biased region" description="Low complexity" evidence="5">
    <location>
        <begin position="246"/>
        <end position="260"/>
    </location>
</feature>
<evidence type="ECO:0000256" key="3">
    <source>
        <dbReference type="ARBA" id="ARBA00023242"/>
    </source>
</evidence>
<dbReference type="SUPFAM" id="SSF68906">
    <property type="entry name" value="SAP domain"/>
    <property type="match status" value="1"/>
</dbReference>
<dbReference type="InterPro" id="IPR000504">
    <property type="entry name" value="RRM_dom"/>
</dbReference>
<evidence type="ECO:0000313" key="9">
    <source>
        <dbReference type="Proteomes" id="UP001432027"/>
    </source>
</evidence>
<dbReference type="GO" id="GO:0043565">
    <property type="term" value="F:sequence-specific DNA binding"/>
    <property type="evidence" value="ECO:0007669"/>
    <property type="project" value="TreeGrafter"/>
</dbReference>
<feature type="compositionally biased region" description="Basic and acidic residues" evidence="5">
    <location>
        <begin position="261"/>
        <end position="289"/>
    </location>
</feature>
<dbReference type="GO" id="GO:0003723">
    <property type="term" value="F:RNA binding"/>
    <property type="evidence" value="ECO:0007669"/>
    <property type="project" value="UniProtKB-UniRule"/>
</dbReference>
<feature type="non-terminal residue" evidence="8">
    <location>
        <position position="446"/>
    </location>
</feature>
<feature type="compositionally biased region" description="Low complexity" evidence="5">
    <location>
        <begin position="61"/>
        <end position="74"/>
    </location>
</feature>
<dbReference type="PANTHER" id="PTHR15683:SF8">
    <property type="entry name" value="SCAFFOLD ATTACHMENT FACTOR B, ISOFORM B"/>
    <property type="match status" value="1"/>
</dbReference>
<dbReference type="InterPro" id="IPR051738">
    <property type="entry name" value="SAF_Modulators"/>
</dbReference>
<evidence type="ECO:0000256" key="1">
    <source>
        <dbReference type="ARBA" id="ARBA00004123"/>
    </source>
</evidence>
<feature type="region of interest" description="Disordered" evidence="5">
    <location>
        <begin position="246"/>
        <end position="446"/>
    </location>
</feature>
<evidence type="ECO:0000313" key="8">
    <source>
        <dbReference type="EMBL" id="GMT00365.1"/>
    </source>
</evidence>
<dbReference type="Pfam" id="PF00076">
    <property type="entry name" value="RRM_1"/>
    <property type="match status" value="1"/>
</dbReference>
<dbReference type="EMBL" id="BTSX01000005">
    <property type="protein sequence ID" value="GMT00365.1"/>
    <property type="molecule type" value="Genomic_DNA"/>
</dbReference>
<proteinExistence type="predicted"/>
<name>A0AAV5U0N1_9BILA</name>
<feature type="region of interest" description="Disordered" evidence="5">
    <location>
        <begin position="56"/>
        <end position="143"/>
    </location>
</feature>
<gene>
    <name evidence="8" type="ORF">PENTCL1PPCAC_22539</name>
</gene>
<feature type="compositionally biased region" description="Polar residues" evidence="5">
    <location>
        <begin position="326"/>
        <end position="339"/>
    </location>
</feature>
<keyword evidence="3" id="KW-0539">Nucleus</keyword>
<dbReference type="InterPro" id="IPR035979">
    <property type="entry name" value="RBD_domain_sf"/>
</dbReference>
<comment type="caution">
    <text evidence="8">The sequence shown here is derived from an EMBL/GenBank/DDBJ whole genome shotgun (WGS) entry which is preliminary data.</text>
</comment>
<evidence type="ECO:0008006" key="10">
    <source>
        <dbReference type="Google" id="ProtNLM"/>
    </source>
</evidence>
<feature type="compositionally biased region" description="Basic and acidic residues" evidence="5">
    <location>
        <begin position="93"/>
        <end position="103"/>
    </location>
</feature>
<dbReference type="InterPro" id="IPR003034">
    <property type="entry name" value="SAP_dom"/>
</dbReference>
<feature type="non-terminal residue" evidence="8">
    <location>
        <position position="1"/>
    </location>
</feature>
<dbReference type="GO" id="GO:0050684">
    <property type="term" value="P:regulation of mRNA processing"/>
    <property type="evidence" value="ECO:0007669"/>
    <property type="project" value="TreeGrafter"/>
</dbReference>